<keyword evidence="6" id="KW-1185">Reference proteome</keyword>
<gene>
    <name evidence="5" type="primary">cbf</name>
    <name evidence="5" type="ORF">GCM10011510_02530</name>
</gene>
<reference evidence="5" key="1">
    <citation type="journal article" date="2014" name="Int. J. Syst. Evol. Microbiol.">
        <title>Complete genome sequence of Corynebacterium casei LMG S-19264T (=DSM 44701T), isolated from a smear-ripened cheese.</title>
        <authorList>
            <consortium name="US DOE Joint Genome Institute (JGI-PGF)"/>
            <person name="Walter F."/>
            <person name="Albersmeier A."/>
            <person name="Kalinowski J."/>
            <person name="Ruckert C."/>
        </authorList>
    </citation>
    <scope>NUCLEOTIDE SEQUENCE</scope>
    <source>
        <strain evidence="5">CGMCC 1.15533</strain>
    </source>
</reference>
<dbReference type="FunFam" id="1.10.3210.10:FF:000008">
    <property type="entry name" value="3'-5' exoribonuclease YhaM"/>
    <property type="match status" value="1"/>
</dbReference>
<dbReference type="PANTHER" id="PTHR37294">
    <property type="entry name" value="3'-5' EXORIBONUCLEASE YHAM"/>
    <property type="match status" value="1"/>
</dbReference>
<dbReference type="Pfam" id="PF01966">
    <property type="entry name" value="HD"/>
    <property type="match status" value="1"/>
</dbReference>
<feature type="domain" description="OB" evidence="3">
    <location>
        <begin position="21"/>
        <end position="80"/>
    </location>
</feature>
<dbReference type="InterPro" id="IPR004365">
    <property type="entry name" value="NA-bd_OB_tRNA"/>
</dbReference>
<name>A0A917EEA4_9STRE</name>
<dbReference type="CDD" id="cd04492">
    <property type="entry name" value="YhaM_OBF_like"/>
    <property type="match status" value="1"/>
</dbReference>
<dbReference type="AlphaFoldDB" id="A0A917EEA4"/>
<dbReference type="PANTHER" id="PTHR37294:SF1">
    <property type="entry name" value="3'-5' EXORIBONUCLEASE YHAM"/>
    <property type="match status" value="1"/>
</dbReference>
<dbReference type="Proteomes" id="UP000660801">
    <property type="component" value="Unassembled WGS sequence"/>
</dbReference>
<feature type="domain" description="HD" evidence="4">
    <location>
        <begin position="159"/>
        <end position="278"/>
    </location>
</feature>
<comment type="caution">
    <text evidence="5">The sequence shown here is derived from an EMBL/GenBank/DDBJ whole genome shotgun (WGS) entry which is preliminary data.</text>
</comment>
<dbReference type="GO" id="GO:0004527">
    <property type="term" value="F:exonuclease activity"/>
    <property type="evidence" value="ECO:0007669"/>
    <property type="project" value="UniProtKB-KW"/>
</dbReference>
<evidence type="ECO:0000313" key="6">
    <source>
        <dbReference type="Proteomes" id="UP000660801"/>
    </source>
</evidence>
<dbReference type="CDD" id="cd00077">
    <property type="entry name" value="HDc"/>
    <property type="match status" value="1"/>
</dbReference>
<reference evidence="5" key="2">
    <citation type="submission" date="2020-09" db="EMBL/GenBank/DDBJ databases">
        <authorList>
            <person name="Sun Q."/>
            <person name="Zhou Y."/>
        </authorList>
    </citation>
    <scope>NUCLEOTIDE SEQUENCE</scope>
    <source>
        <strain evidence="5">CGMCC 1.15533</strain>
    </source>
</reference>
<dbReference type="GO" id="GO:0031125">
    <property type="term" value="P:rRNA 3'-end processing"/>
    <property type="evidence" value="ECO:0007669"/>
    <property type="project" value="TreeGrafter"/>
</dbReference>
<dbReference type="EMBL" id="BMJN01000002">
    <property type="protein sequence ID" value="GGE24932.1"/>
    <property type="molecule type" value="Genomic_DNA"/>
</dbReference>
<dbReference type="OrthoDB" id="9778453at2"/>
<dbReference type="GO" id="GO:0003676">
    <property type="term" value="F:nucleic acid binding"/>
    <property type="evidence" value="ECO:0007669"/>
    <property type="project" value="InterPro"/>
</dbReference>
<dbReference type="RefSeq" id="WP_068989713.1">
    <property type="nucleotide sequence ID" value="NZ_BMJN01000002.1"/>
</dbReference>
<evidence type="ECO:0000256" key="1">
    <source>
        <dbReference type="ARBA" id="ARBA00022801"/>
    </source>
</evidence>
<dbReference type="SUPFAM" id="SSF109604">
    <property type="entry name" value="HD-domain/PDEase-like"/>
    <property type="match status" value="1"/>
</dbReference>
<evidence type="ECO:0000259" key="4">
    <source>
        <dbReference type="Pfam" id="PF01966"/>
    </source>
</evidence>
<proteinExistence type="predicted"/>
<dbReference type="InterPro" id="IPR006674">
    <property type="entry name" value="HD_domain"/>
</dbReference>
<evidence type="ECO:0000313" key="5">
    <source>
        <dbReference type="EMBL" id="GGE24932.1"/>
    </source>
</evidence>
<sequence length="315" mass="36297">MKINQMKKDEHFQGFYLIKSAEVRQTRAGKNYLAFIFQDDTGTIEGKLWDAQPHNVEEFTAGKVVHMQGRREVYNNTPQVNQITLRLPKIGEPHDPSDFKEKPPVNVKELREYVSQMIFKIENPVWQRVVRALYAKYDREFYTYPAAKTNHHAFEAGLAYHTATMIRLADSIGTIYPQLNKSLLYAGIMLHDLAKVIELTGPDQTEYTVRGNLIGHIALIDEEITKILAELKIDDTKEEVIVLRHVILSHHGLLEYGSPVRPKIMEAEILHMIDNLDAEMMMMTTALNLVAPGEMTNRLFALDNRMFYKPKLDEE</sequence>
<keyword evidence="2" id="KW-0269">Exonuclease</keyword>
<dbReference type="InterPro" id="IPR012340">
    <property type="entry name" value="NA-bd_OB-fold"/>
</dbReference>
<keyword evidence="1" id="KW-0378">Hydrolase</keyword>
<dbReference type="Gene3D" id="1.10.3210.10">
    <property type="entry name" value="Hypothetical protein af1432"/>
    <property type="match status" value="1"/>
</dbReference>
<dbReference type="InterPro" id="IPR003607">
    <property type="entry name" value="HD/PDEase_dom"/>
</dbReference>
<accession>A0A917EEA4</accession>
<organism evidence="5 6">
    <name type="scientific">Streptococcus himalayensis</name>
    <dbReference type="NCBI Taxonomy" id="1888195"/>
    <lineage>
        <taxon>Bacteria</taxon>
        <taxon>Bacillati</taxon>
        <taxon>Bacillota</taxon>
        <taxon>Bacilli</taxon>
        <taxon>Lactobacillales</taxon>
        <taxon>Streptococcaceae</taxon>
        <taxon>Streptococcus</taxon>
    </lineage>
</organism>
<dbReference type="Pfam" id="PF01336">
    <property type="entry name" value="tRNA_anti-codon"/>
    <property type="match status" value="1"/>
</dbReference>
<evidence type="ECO:0000259" key="3">
    <source>
        <dbReference type="Pfam" id="PF01336"/>
    </source>
</evidence>
<dbReference type="Gene3D" id="2.40.50.140">
    <property type="entry name" value="Nucleic acid-binding proteins"/>
    <property type="match status" value="1"/>
</dbReference>
<dbReference type="InterPro" id="IPR050798">
    <property type="entry name" value="YhaM_exoribonuc/phosphodiest"/>
</dbReference>
<keyword evidence="2" id="KW-0540">Nuclease</keyword>
<evidence type="ECO:0000256" key="2">
    <source>
        <dbReference type="ARBA" id="ARBA00022839"/>
    </source>
</evidence>
<protein>
    <submittedName>
        <fullName evidence="5">3'-5' exoribonuclease YhaM</fullName>
    </submittedName>
</protein>